<reference evidence="3 4" key="1">
    <citation type="submission" date="2017-05" db="EMBL/GenBank/DDBJ databases">
        <authorList>
            <person name="Varghese N."/>
            <person name="Submissions S."/>
        </authorList>
    </citation>
    <scope>NUCLEOTIDE SEQUENCE [LARGE SCALE GENOMIC DNA]</scope>
    <source>
        <strain evidence="3 4">DSM 100094</strain>
    </source>
</reference>
<evidence type="ECO:0000256" key="1">
    <source>
        <dbReference type="SAM" id="MobiDB-lite"/>
    </source>
</evidence>
<keyword evidence="2" id="KW-1133">Transmembrane helix</keyword>
<feature type="compositionally biased region" description="Polar residues" evidence="1">
    <location>
        <begin position="65"/>
        <end position="79"/>
    </location>
</feature>
<feature type="region of interest" description="Disordered" evidence="1">
    <location>
        <begin position="54"/>
        <end position="79"/>
    </location>
</feature>
<keyword evidence="2" id="KW-0812">Transmembrane</keyword>
<gene>
    <name evidence="3" type="ORF">SAMN06265221_11825</name>
</gene>
<keyword evidence="2" id="KW-0472">Membrane</keyword>
<evidence type="ECO:0000313" key="3">
    <source>
        <dbReference type="EMBL" id="SMO91273.1"/>
    </source>
</evidence>
<proteinExistence type="predicted"/>
<dbReference type="AlphaFoldDB" id="A0A521F552"/>
<accession>A0A521F552</accession>
<protein>
    <submittedName>
        <fullName evidence="3">Uncharacterized protein</fullName>
    </submittedName>
</protein>
<feature type="transmembrane region" description="Helical" evidence="2">
    <location>
        <begin position="28"/>
        <end position="49"/>
    </location>
</feature>
<evidence type="ECO:0000256" key="2">
    <source>
        <dbReference type="SAM" id="Phobius"/>
    </source>
</evidence>
<organism evidence="3 4">
    <name type="scientific">Paracoccus laeviglucosivorans</name>
    <dbReference type="NCBI Taxonomy" id="1197861"/>
    <lineage>
        <taxon>Bacteria</taxon>
        <taxon>Pseudomonadati</taxon>
        <taxon>Pseudomonadota</taxon>
        <taxon>Alphaproteobacteria</taxon>
        <taxon>Rhodobacterales</taxon>
        <taxon>Paracoccaceae</taxon>
        <taxon>Paracoccus</taxon>
    </lineage>
</organism>
<dbReference type="EMBL" id="FXTK01000018">
    <property type="protein sequence ID" value="SMO91273.1"/>
    <property type="molecule type" value="Genomic_DNA"/>
</dbReference>
<evidence type="ECO:0000313" key="4">
    <source>
        <dbReference type="Proteomes" id="UP000319014"/>
    </source>
</evidence>
<sequence length="79" mass="8000">MGILLTGLAAGAIAGFIAAGLAGTGLLGTVLVMLATANLVALAGFALRLRREDRKGAPKGARLVTSRSLQQQPSRSGRE</sequence>
<keyword evidence="4" id="KW-1185">Reference proteome</keyword>
<name>A0A521F552_9RHOB</name>
<dbReference type="Proteomes" id="UP000319014">
    <property type="component" value="Unassembled WGS sequence"/>
</dbReference>